<dbReference type="Gene3D" id="3.40.50.2300">
    <property type="match status" value="1"/>
</dbReference>
<evidence type="ECO:0000256" key="11">
    <source>
        <dbReference type="ARBA" id="ARBA00023012"/>
    </source>
</evidence>
<evidence type="ECO:0000256" key="14">
    <source>
        <dbReference type="SAM" id="MobiDB-lite"/>
    </source>
</evidence>
<evidence type="ECO:0000256" key="5">
    <source>
        <dbReference type="ARBA" id="ARBA00022519"/>
    </source>
</evidence>
<dbReference type="PROSITE" id="PS50109">
    <property type="entry name" value="HIS_KIN"/>
    <property type="match status" value="1"/>
</dbReference>
<dbReference type="SUPFAM" id="SSF47226">
    <property type="entry name" value="Histidine-containing phosphotransfer domain, HPT domain"/>
    <property type="match status" value="1"/>
</dbReference>
<dbReference type="InterPro" id="IPR036641">
    <property type="entry name" value="HPT_dom_sf"/>
</dbReference>
<feature type="domain" description="Response regulatory" evidence="16">
    <location>
        <begin position="338"/>
        <end position="455"/>
    </location>
</feature>
<evidence type="ECO:0000259" key="15">
    <source>
        <dbReference type="PROSITE" id="PS50109"/>
    </source>
</evidence>
<keyword evidence="10" id="KW-1133">Transmembrane helix</keyword>
<dbReference type="SMART" id="SM00387">
    <property type="entry name" value="HATPase_c"/>
    <property type="match status" value="1"/>
</dbReference>
<reference evidence="17 18" key="1">
    <citation type="submission" date="2019-08" db="EMBL/GenBank/DDBJ databases">
        <authorList>
            <person name="Peeters C."/>
        </authorList>
    </citation>
    <scope>NUCLEOTIDE SEQUENCE [LARGE SCALE GENOMIC DNA]</scope>
    <source>
        <strain evidence="17 18">LMG 31115</strain>
    </source>
</reference>
<evidence type="ECO:0000256" key="7">
    <source>
        <dbReference type="ARBA" id="ARBA00022692"/>
    </source>
</evidence>
<dbReference type="Proteomes" id="UP000333828">
    <property type="component" value="Unassembled WGS sequence"/>
</dbReference>
<dbReference type="GO" id="GO:0000155">
    <property type="term" value="F:phosphorelay sensor kinase activity"/>
    <property type="evidence" value="ECO:0007669"/>
    <property type="project" value="TreeGrafter"/>
</dbReference>
<dbReference type="SUPFAM" id="SSF55874">
    <property type="entry name" value="ATPase domain of HSP90 chaperone/DNA topoisomerase II/histidine kinase"/>
    <property type="match status" value="1"/>
</dbReference>
<evidence type="ECO:0000256" key="13">
    <source>
        <dbReference type="PROSITE-ProRule" id="PRU00169"/>
    </source>
</evidence>
<dbReference type="GO" id="GO:0005886">
    <property type="term" value="C:plasma membrane"/>
    <property type="evidence" value="ECO:0007669"/>
    <property type="project" value="UniProtKB-SubCell"/>
</dbReference>
<keyword evidence="11" id="KW-0902">Two-component regulatory system</keyword>
<dbReference type="InterPro" id="IPR008207">
    <property type="entry name" value="Sig_transdc_His_kin_Hpt_dom"/>
</dbReference>
<dbReference type="EMBL" id="CABPSI010000003">
    <property type="protein sequence ID" value="VVE07968.1"/>
    <property type="molecule type" value="Genomic_DNA"/>
</dbReference>
<feature type="domain" description="Histidine kinase" evidence="15">
    <location>
        <begin position="60"/>
        <end position="302"/>
    </location>
</feature>
<feature type="region of interest" description="Disordered" evidence="14">
    <location>
        <begin position="457"/>
        <end position="476"/>
    </location>
</feature>
<evidence type="ECO:0000256" key="4">
    <source>
        <dbReference type="ARBA" id="ARBA00022475"/>
    </source>
</evidence>
<evidence type="ECO:0000313" key="18">
    <source>
        <dbReference type="Proteomes" id="UP000333828"/>
    </source>
</evidence>
<evidence type="ECO:0000256" key="10">
    <source>
        <dbReference type="ARBA" id="ARBA00022989"/>
    </source>
</evidence>
<evidence type="ECO:0000256" key="3">
    <source>
        <dbReference type="ARBA" id="ARBA00012438"/>
    </source>
</evidence>
<keyword evidence="8" id="KW-0418">Kinase</keyword>
<comment type="subcellular location">
    <subcellularLocation>
        <location evidence="2">Cell inner membrane</location>
        <topology evidence="2">Multi-pass membrane protein</topology>
    </subcellularLocation>
</comment>
<dbReference type="Pfam" id="PF01627">
    <property type="entry name" value="Hpt"/>
    <property type="match status" value="1"/>
</dbReference>
<dbReference type="CDD" id="cd17546">
    <property type="entry name" value="REC_hyHK_CKI1_RcsC-like"/>
    <property type="match status" value="1"/>
</dbReference>
<evidence type="ECO:0000259" key="16">
    <source>
        <dbReference type="PROSITE" id="PS50110"/>
    </source>
</evidence>
<dbReference type="InterPro" id="IPR036890">
    <property type="entry name" value="HATPase_C_sf"/>
</dbReference>
<evidence type="ECO:0000256" key="6">
    <source>
        <dbReference type="ARBA" id="ARBA00022679"/>
    </source>
</evidence>
<keyword evidence="6 17" id="KW-0808">Transferase</keyword>
<dbReference type="InterPro" id="IPR005467">
    <property type="entry name" value="His_kinase_dom"/>
</dbReference>
<feature type="compositionally biased region" description="Low complexity" evidence="14">
    <location>
        <begin position="96"/>
        <end position="109"/>
    </location>
</feature>
<dbReference type="PROSITE" id="PS50110">
    <property type="entry name" value="RESPONSE_REGULATORY"/>
    <property type="match status" value="1"/>
</dbReference>
<evidence type="ECO:0000256" key="12">
    <source>
        <dbReference type="ARBA" id="ARBA00023136"/>
    </source>
</evidence>
<feature type="modified residue" description="4-aspartylphosphate" evidence="13">
    <location>
        <position position="387"/>
    </location>
</feature>
<evidence type="ECO:0000313" key="17">
    <source>
        <dbReference type="EMBL" id="VVE07968.1"/>
    </source>
</evidence>
<keyword evidence="9" id="KW-0547">Nucleotide-binding</keyword>
<dbReference type="InterPro" id="IPR003594">
    <property type="entry name" value="HATPase_dom"/>
</dbReference>
<dbReference type="InterPro" id="IPR004358">
    <property type="entry name" value="Sig_transdc_His_kin-like_C"/>
</dbReference>
<dbReference type="AlphaFoldDB" id="A0A5E4V6W0"/>
<dbReference type="EC" id="2.7.13.3" evidence="3"/>
<name>A0A5E4V6W0_9BURK</name>
<protein>
    <recommendedName>
        <fullName evidence="3">histidine kinase</fullName>
        <ecNumber evidence="3">2.7.13.3</ecNumber>
    </recommendedName>
</protein>
<keyword evidence="13" id="KW-0597">Phosphoprotein</keyword>
<proteinExistence type="predicted"/>
<evidence type="ECO:0000256" key="2">
    <source>
        <dbReference type="ARBA" id="ARBA00004429"/>
    </source>
</evidence>
<evidence type="ECO:0000256" key="1">
    <source>
        <dbReference type="ARBA" id="ARBA00000085"/>
    </source>
</evidence>
<dbReference type="PANTHER" id="PTHR43047:SF72">
    <property type="entry name" value="OSMOSENSING HISTIDINE PROTEIN KINASE SLN1"/>
    <property type="match status" value="1"/>
</dbReference>
<keyword evidence="7" id="KW-0812">Transmembrane</keyword>
<keyword evidence="5" id="KW-0997">Cell inner membrane</keyword>
<dbReference type="InterPro" id="IPR001789">
    <property type="entry name" value="Sig_transdc_resp-reg_receiver"/>
</dbReference>
<organism evidence="17 18">
    <name type="scientific">Pandoraea iniqua</name>
    <dbReference type="NCBI Taxonomy" id="2508288"/>
    <lineage>
        <taxon>Bacteria</taxon>
        <taxon>Pseudomonadati</taxon>
        <taxon>Pseudomonadota</taxon>
        <taxon>Betaproteobacteria</taxon>
        <taxon>Burkholderiales</taxon>
        <taxon>Burkholderiaceae</taxon>
        <taxon>Pandoraea</taxon>
    </lineage>
</organism>
<dbReference type="SMART" id="SM00448">
    <property type="entry name" value="REC"/>
    <property type="match status" value="1"/>
</dbReference>
<dbReference type="InterPro" id="IPR011006">
    <property type="entry name" value="CheY-like_superfamily"/>
</dbReference>
<dbReference type="Pfam" id="PF00072">
    <property type="entry name" value="Response_reg"/>
    <property type="match status" value="1"/>
</dbReference>
<dbReference type="SUPFAM" id="SSF52172">
    <property type="entry name" value="CheY-like"/>
    <property type="match status" value="1"/>
</dbReference>
<evidence type="ECO:0000256" key="8">
    <source>
        <dbReference type="ARBA" id="ARBA00022777"/>
    </source>
</evidence>
<comment type="catalytic activity">
    <reaction evidence="1">
        <text>ATP + protein L-histidine = ADP + protein N-phospho-L-histidine.</text>
        <dbReference type="EC" id="2.7.13.3"/>
    </reaction>
</comment>
<evidence type="ECO:0000256" key="9">
    <source>
        <dbReference type="ARBA" id="ARBA00022840"/>
    </source>
</evidence>
<keyword evidence="9" id="KW-0067">ATP-binding</keyword>
<keyword evidence="18" id="KW-1185">Reference proteome</keyword>
<dbReference type="PRINTS" id="PR00344">
    <property type="entry name" value="BCTRLSENSOR"/>
</dbReference>
<dbReference type="Gene3D" id="3.30.565.10">
    <property type="entry name" value="Histidine kinase-like ATPase, C-terminal domain"/>
    <property type="match status" value="1"/>
</dbReference>
<accession>A0A5E4V6W0</accession>
<keyword evidence="4" id="KW-1003">Cell membrane</keyword>
<sequence>MKRLHTMTLNNLPNDDLDGCRDDAVMRTESAATEIDAGRVPLPFLTGEGGLDMADTFRLALVHELRAPLQVLQGQLDVLAGDGDAGGVGSAGGADGAAASGDVRAAGQAPERDRIGRRARFDTMREALDVLVRVVDDVLHLGQGDAVALPLLDEPFEVRAQLDGEVALFAPEARAKGLALSCDIDDDVPVMLRGDAVRLRQIVRTLLANALKYTAAGEVCVRASWQAPANHLTVRVTDAGPGIPEGAREAVFSAFFRGHPAIPGTGLGLWIARRWAHRMGGALFAETPVRGAHFRLSLPLQPLAAGSLRTDASDRADALIGADRAASTAVVVVRDGLRVLVVDDHPINRLVLCEQLTALGCVTEGVGDAAAALAHWAACDVDVVLTDVQLGQVCGLTLASDVLQLAMALRRRAPVVIAVTGSLLDARMARDAGIDAVLPKPVSRRRLQQVLAARWPRQEGAGHEAGSSPAGGAISPAPLAQQVSEVSQGPQVMQGTQVMRRNPKLPLYKDSGARGVMRREMANDIAQFRRLLRRRHEGDLMAAQAVLHRMQGACRMFGDPELLARCAALAAKLAAVAPISRDI</sequence>
<dbReference type="PANTHER" id="PTHR43047">
    <property type="entry name" value="TWO-COMPONENT HISTIDINE PROTEIN KINASE"/>
    <property type="match status" value="1"/>
</dbReference>
<feature type="region of interest" description="Disordered" evidence="14">
    <location>
        <begin position="90"/>
        <end position="109"/>
    </location>
</feature>
<gene>
    <name evidence="17" type="primary">torS_1</name>
    <name evidence="17" type="ORF">PIN31115_02462</name>
</gene>
<dbReference type="GO" id="GO:0009927">
    <property type="term" value="F:histidine phosphotransfer kinase activity"/>
    <property type="evidence" value="ECO:0007669"/>
    <property type="project" value="TreeGrafter"/>
</dbReference>
<keyword evidence="12" id="KW-0472">Membrane</keyword>
<dbReference type="Pfam" id="PF02518">
    <property type="entry name" value="HATPase_c"/>
    <property type="match status" value="1"/>
</dbReference>